<dbReference type="InterPro" id="IPR050855">
    <property type="entry name" value="NDM-1-like"/>
</dbReference>
<dbReference type="EMBL" id="FRCR01000014">
    <property type="protein sequence ID" value="SHM81553.1"/>
    <property type="molecule type" value="Genomic_DNA"/>
</dbReference>
<dbReference type="GO" id="GO:0046677">
    <property type="term" value="P:response to antibiotic"/>
    <property type="evidence" value="ECO:0007669"/>
    <property type="project" value="UniProtKB-KW"/>
</dbReference>
<evidence type="ECO:0000256" key="8">
    <source>
        <dbReference type="ARBA" id="ARBA00022764"/>
    </source>
</evidence>
<evidence type="ECO:0000313" key="14">
    <source>
        <dbReference type="Proteomes" id="UP000184375"/>
    </source>
</evidence>
<evidence type="ECO:0000256" key="6">
    <source>
        <dbReference type="ARBA" id="ARBA00022723"/>
    </source>
</evidence>
<keyword evidence="7" id="KW-0732">Signal</keyword>
<dbReference type="GO" id="GO:0017001">
    <property type="term" value="P:antibiotic catabolic process"/>
    <property type="evidence" value="ECO:0007669"/>
    <property type="project" value="InterPro"/>
</dbReference>
<evidence type="ECO:0000256" key="9">
    <source>
        <dbReference type="ARBA" id="ARBA00022801"/>
    </source>
</evidence>
<dbReference type="GO" id="GO:0008800">
    <property type="term" value="F:beta-lactamase activity"/>
    <property type="evidence" value="ECO:0007669"/>
    <property type="project" value="UniProtKB-EC"/>
</dbReference>
<comment type="cofactor">
    <cofactor evidence="2">
        <name>Zn(2+)</name>
        <dbReference type="ChEBI" id="CHEBI:29105"/>
    </cofactor>
</comment>
<keyword evidence="8" id="KW-0574">Periplasm</keyword>
<keyword evidence="6" id="KW-0479">Metal-binding</keyword>
<dbReference type="EC" id="3.5.2.6" evidence="5"/>
<protein>
    <recommendedName>
        <fullName evidence="5">beta-lactamase</fullName>
        <ecNumber evidence="5">3.5.2.6</ecNumber>
    </recommendedName>
</protein>
<evidence type="ECO:0000256" key="7">
    <source>
        <dbReference type="ARBA" id="ARBA00022729"/>
    </source>
</evidence>
<evidence type="ECO:0000259" key="12">
    <source>
        <dbReference type="SMART" id="SM00849"/>
    </source>
</evidence>
<keyword evidence="14" id="KW-1185">Reference proteome</keyword>
<proteinExistence type="inferred from homology"/>
<evidence type="ECO:0000256" key="5">
    <source>
        <dbReference type="ARBA" id="ARBA00012865"/>
    </source>
</evidence>
<keyword evidence="9" id="KW-0378">Hydrolase</keyword>
<evidence type="ECO:0000256" key="1">
    <source>
        <dbReference type="ARBA" id="ARBA00001526"/>
    </source>
</evidence>
<dbReference type="OrthoDB" id="11380at2"/>
<dbReference type="PANTHER" id="PTHR42951">
    <property type="entry name" value="METALLO-BETA-LACTAMASE DOMAIN-CONTAINING"/>
    <property type="match status" value="1"/>
</dbReference>
<dbReference type="Proteomes" id="UP000184375">
    <property type="component" value="Unassembled WGS sequence"/>
</dbReference>
<dbReference type="PROSITE" id="PS00743">
    <property type="entry name" value="BETA_LACTAMASE_B_1"/>
    <property type="match status" value="1"/>
</dbReference>
<reference evidence="14" key="1">
    <citation type="submission" date="2016-11" db="EMBL/GenBank/DDBJ databases">
        <authorList>
            <person name="Varghese N."/>
            <person name="Submissions S."/>
        </authorList>
    </citation>
    <scope>NUCLEOTIDE SEQUENCE [LARGE SCALE GENOMIC DNA]</scope>
    <source>
        <strain evidence="14">DSM 18802</strain>
    </source>
</reference>
<dbReference type="CDD" id="cd07743">
    <property type="entry name" value="metallo-hydrolase-like_MBL-fold"/>
    <property type="match status" value="1"/>
</dbReference>
<evidence type="ECO:0000313" key="13">
    <source>
        <dbReference type="EMBL" id="SHM81553.1"/>
    </source>
</evidence>
<dbReference type="InterPro" id="IPR001279">
    <property type="entry name" value="Metallo-B-lactamas"/>
</dbReference>
<keyword evidence="10" id="KW-0862">Zinc</keyword>
<dbReference type="AlphaFoldDB" id="A0A1M7LUY2"/>
<evidence type="ECO:0000256" key="4">
    <source>
        <dbReference type="ARBA" id="ARBA00005250"/>
    </source>
</evidence>
<evidence type="ECO:0000256" key="3">
    <source>
        <dbReference type="ARBA" id="ARBA00004418"/>
    </source>
</evidence>
<accession>A0A1M7LUY2</accession>
<sequence length="298" mass="32844">MKLNKIKDNVFYIDGAVNMGLIAADDGSALLLDAGIDDSVSRKAKRVVEESGFELKGIIITHAHADHSGGAPYLVKATGAKVYSSAFEKTALEFPVWEPLYLFSGAYPPAPLRNKFLFAPQVKVDGVLEPGSHNIEGIEVEVVDLSGHTLGQIGIKVDGVLFCADAVIAPEYIEKHGVPLNAHIEKALATLELLEKTSASFFVPAHGAPVDDIKPVVEANRQRIKDTIEYITCLLKEPRTAEEVLKGVCDRFKIEMTTMTQYYLMNLTVMAYIGYLLDNGLITKFYENNRQYFCEKSK</sequence>
<evidence type="ECO:0000256" key="11">
    <source>
        <dbReference type="ARBA" id="ARBA00023251"/>
    </source>
</evidence>
<organism evidence="13 14">
    <name type="scientific">Caldanaerovirga acetigignens</name>
    <dbReference type="NCBI Taxonomy" id="447595"/>
    <lineage>
        <taxon>Bacteria</taxon>
        <taxon>Bacillati</taxon>
        <taxon>Bacillota</taxon>
        <taxon>Clostridia</taxon>
        <taxon>Thermosediminibacterales</taxon>
        <taxon>Thermosediminibacteraceae</taxon>
        <taxon>Caldanaerovirga</taxon>
    </lineage>
</organism>
<dbReference type="PANTHER" id="PTHR42951:SF14">
    <property type="entry name" value="METALLO-BETA-LACTAMASE SUPERFAMILY PROTEIN"/>
    <property type="match status" value="1"/>
</dbReference>
<dbReference type="InterPro" id="IPR036866">
    <property type="entry name" value="RibonucZ/Hydroxyglut_hydro"/>
</dbReference>
<evidence type="ECO:0000256" key="10">
    <source>
        <dbReference type="ARBA" id="ARBA00022833"/>
    </source>
</evidence>
<comment type="similarity">
    <text evidence="4">Belongs to the metallo-beta-lactamase superfamily. Class-B beta-lactamase family.</text>
</comment>
<dbReference type="SUPFAM" id="SSF56281">
    <property type="entry name" value="Metallo-hydrolase/oxidoreductase"/>
    <property type="match status" value="1"/>
</dbReference>
<dbReference type="SMART" id="SM00849">
    <property type="entry name" value="Lactamase_B"/>
    <property type="match status" value="1"/>
</dbReference>
<dbReference type="Pfam" id="PF00753">
    <property type="entry name" value="Lactamase_B"/>
    <property type="match status" value="1"/>
</dbReference>
<gene>
    <name evidence="13" type="ORF">SAMN05660826_02032</name>
</gene>
<keyword evidence="11" id="KW-0046">Antibiotic resistance</keyword>
<comment type="catalytic activity">
    <reaction evidence="1">
        <text>a beta-lactam + H2O = a substituted beta-amino acid</text>
        <dbReference type="Rhea" id="RHEA:20401"/>
        <dbReference type="ChEBI" id="CHEBI:15377"/>
        <dbReference type="ChEBI" id="CHEBI:35627"/>
        <dbReference type="ChEBI" id="CHEBI:140347"/>
        <dbReference type="EC" id="3.5.2.6"/>
    </reaction>
</comment>
<dbReference type="GO" id="GO:0042597">
    <property type="term" value="C:periplasmic space"/>
    <property type="evidence" value="ECO:0007669"/>
    <property type="project" value="UniProtKB-SubCell"/>
</dbReference>
<dbReference type="InterPro" id="IPR001018">
    <property type="entry name" value="Beta-lactamase_class-B_CS"/>
</dbReference>
<evidence type="ECO:0000256" key="2">
    <source>
        <dbReference type="ARBA" id="ARBA00001947"/>
    </source>
</evidence>
<dbReference type="STRING" id="447595.SAMN05660826_02032"/>
<comment type="subcellular location">
    <subcellularLocation>
        <location evidence="3">Periplasm</location>
    </subcellularLocation>
</comment>
<name>A0A1M7LUY2_9FIRM</name>
<dbReference type="GO" id="GO:0008270">
    <property type="term" value="F:zinc ion binding"/>
    <property type="evidence" value="ECO:0007669"/>
    <property type="project" value="InterPro"/>
</dbReference>
<feature type="domain" description="Metallo-beta-lactamase" evidence="12">
    <location>
        <begin position="16"/>
        <end position="206"/>
    </location>
</feature>
<dbReference type="Gene3D" id="3.60.15.10">
    <property type="entry name" value="Ribonuclease Z/Hydroxyacylglutathione hydrolase-like"/>
    <property type="match status" value="1"/>
</dbReference>
<dbReference type="RefSeq" id="WP_073258103.1">
    <property type="nucleotide sequence ID" value="NZ_FRCR01000014.1"/>
</dbReference>